<name>A0A1J1IQP6_9DIPT</name>
<keyword evidence="7 12" id="KW-0812">Transmembrane</keyword>
<sequence length="357" mass="41980">MQMKEVIYLVAGFLIGTTLLLLQLNGYDKNCKIMKKSTTFLQRVNFFQEKSHNNVNLFNETLSEFLYENVKILCMIMTHPKNHRKKAIHVQNTWGKRCNKLLFVTSKEDLQLDTIILNLEDTRKSLWHKTKEGFLYLHKNYIDEFDWFLKADDDSYLILENLRYMLAQYNPQISLYFGHRFAKKGLKEGYMAGGGYILSKKALIKFANILVKDKTRCHIGSGAEDYEMGRCLQEEAIFVDCRDDHHQKRFFPLGIKEHLKAEVREDYWYTKTKYYNVAQGSIDCCSEYPTQFHYVKPTAMYLQDYLIYGVHPFGDDFDFQSNETLPRKLSLEEIIAASDVPSLSPFFESHQSHHNVE</sequence>
<dbReference type="Proteomes" id="UP000183832">
    <property type="component" value="Unassembled WGS sequence"/>
</dbReference>
<feature type="transmembrane region" description="Helical" evidence="12">
    <location>
        <begin position="6"/>
        <end position="27"/>
    </location>
</feature>
<evidence type="ECO:0000256" key="12">
    <source>
        <dbReference type="SAM" id="Phobius"/>
    </source>
</evidence>
<evidence type="ECO:0000256" key="9">
    <source>
        <dbReference type="ARBA" id="ARBA00022968"/>
    </source>
</evidence>
<evidence type="ECO:0000256" key="4">
    <source>
        <dbReference type="ARBA" id="ARBA00012557"/>
    </source>
</evidence>
<evidence type="ECO:0000256" key="3">
    <source>
        <dbReference type="ARBA" id="ARBA00006462"/>
    </source>
</evidence>
<keyword evidence="5" id="KW-0328">Glycosyltransferase</keyword>
<evidence type="ECO:0000259" key="13">
    <source>
        <dbReference type="Pfam" id="PF02434"/>
    </source>
</evidence>
<dbReference type="InterPro" id="IPR003378">
    <property type="entry name" value="Fringe-like_glycosylTrfase"/>
</dbReference>
<dbReference type="STRING" id="568069.A0A1J1IQP6"/>
<evidence type="ECO:0000313" key="15">
    <source>
        <dbReference type="Proteomes" id="UP000183832"/>
    </source>
</evidence>
<gene>
    <name evidence="14" type="ORF">CLUMA_CG014068</name>
</gene>
<feature type="domain" description="Fringe-like glycosyltransferase" evidence="13">
    <location>
        <begin position="71"/>
        <end position="233"/>
    </location>
</feature>
<dbReference type="InterPro" id="IPR026050">
    <property type="entry name" value="C1GALT1/C1GALT1_chp1"/>
</dbReference>
<organism evidence="14 15">
    <name type="scientific">Clunio marinus</name>
    <dbReference type="NCBI Taxonomy" id="568069"/>
    <lineage>
        <taxon>Eukaryota</taxon>
        <taxon>Metazoa</taxon>
        <taxon>Ecdysozoa</taxon>
        <taxon>Arthropoda</taxon>
        <taxon>Hexapoda</taxon>
        <taxon>Insecta</taxon>
        <taxon>Pterygota</taxon>
        <taxon>Neoptera</taxon>
        <taxon>Endopterygota</taxon>
        <taxon>Diptera</taxon>
        <taxon>Nematocera</taxon>
        <taxon>Chironomoidea</taxon>
        <taxon>Chironomidae</taxon>
        <taxon>Clunio</taxon>
    </lineage>
</organism>
<comment type="similarity">
    <text evidence="3">Belongs to the glycosyltransferase 31 family. Beta3-Gal-T subfamily.</text>
</comment>
<dbReference type="EC" id="2.4.1.122" evidence="4"/>
<evidence type="ECO:0000256" key="6">
    <source>
        <dbReference type="ARBA" id="ARBA00022679"/>
    </source>
</evidence>
<dbReference type="EMBL" id="CVRI01000054">
    <property type="protein sequence ID" value="CRL00817.1"/>
    <property type="molecule type" value="Genomic_DNA"/>
</dbReference>
<keyword evidence="10 12" id="KW-1133">Transmembrane helix</keyword>
<evidence type="ECO:0000256" key="8">
    <source>
        <dbReference type="ARBA" id="ARBA00022741"/>
    </source>
</evidence>
<proteinExistence type="inferred from homology"/>
<reference evidence="14 15" key="1">
    <citation type="submission" date="2015-04" db="EMBL/GenBank/DDBJ databases">
        <authorList>
            <person name="Syromyatnikov M.Y."/>
            <person name="Popov V.N."/>
        </authorList>
    </citation>
    <scope>NUCLEOTIDE SEQUENCE [LARGE SCALE GENOMIC DNA]</scope>
</reference>
<evidence type="ECO:0000256" key="7">
    <source>
        <dbReference type="ARBA" id="ARBA00022692"/>
    </source>
</evidence>
<evidence type="ECO:0000256" key="1">
    <source>
        <dbReference type="ARBA" id="ARBA00004606"/>
    </source>
</evidence>
<keyword evidence="11 12" id="KW-0472">Membrane</keyword>
<accession>A0A1J1IQP6</accession>
<keyword evidence="9" id="KW-0735">Signal-anchor</keyword>
<comment type="pathway">
    <text evidence="2">Protein modification; protein glycosylation.</text>
</comment>
<dbReference type="PANTHER" id="PTHR23033:SF14">
    <property type="entry name" value="GLYCOPROTEIN-N-ACETYLGALACTOSAMINE 3-BETA-GALACTOSYLTRANSFERASE 1-RELATED"/>
    <property type="match status" value="1"/>
</dbReference>
<dbReference type="PANTHER" id="PTHR23033">
    <property type="entry name" value="BETA1,3-GALACTOSYLTRANSFERASE"/>
    <property type="match status" value="1"/>
</dbReference>
<comment type="subcellular location">
    <subcellularLocation>
        <location evidence="1">Membrane</location>
        <topology evidence="1">Single-pass type II membrane protein</topology>
    </subcellularLocation>
</comment>
<evidence type="ECO:0000256" key="5">
    <source>
        <dbReference type="ARBA" id="ARBA00022676"/>
    </source>
</evidence>
<keyword evidence="8" id="KW-0547">Nucleotide-binding</keyword>
<evidence type="ECO:0000256" key="11">
    <source>
        <dbReference type="ARBA" id="ARBA00023136"/>
    </source>
</evidence>
<dbReference type="Gene3D" id="3.90.550.50">
    <property type="match status" value="1"/>
</dbReference>
<evidence type="ECO:0000256" key="10">
    <source>
        <dbReference type="ARBA" id="ARBA00022989"/>
    </source>
</evidence>
<dbReference type="GO" id="GO:0016020">
    <property type="term" value="C:membrane"/>
    <property type="evidence" value="ECO:0007669"/>
    <property type="project" value="UniProtKB-SubCell"/>
</dbReference>
<dbReference type="Pfam" id="PF02434">
    <property type="entry name" value="Fringe"/>
    <property type="match status" value="1"/>
</dbReference>
<dbReference type="UniPathway" id="UPA00378"/>
<dbReference type="GO" id="GO:0016263">
    <property type="term" value="F:glycoprotein-N-acetylgalactosamine 3-beta-galactosyltransferase activity"/>
    <property type="evidence" value="ECO:0007669"/>
    <property type="project" value="UniProtKB-EC"/>
</dbReference>
<dbReference type="GO" id="GO:0000166">
    <property type="term" value="F:nucleotide binding"/>
    <property type="evidence" value="ECO:0007669"/>
    <property type="project" value="UniProtKB-KW"/>
</dbReference>
<evidence type="ECO:0000313" key="14">
    <source>
        <dbReference type="EMBL" id="CRL00817.1"/>
    </source>
</evidence>
<protein>
    <recommendedName>
        <fullName evidence="4">N-acetylgalactosaminide beta-1,3-galactosyltransferase</fullName>
        <ecNumber evidence="4">2.4.1.122</ecNumber>
    </recommendedName>
</protein>
<dbReference type="OrthoDB" id="414175at2759"/>
<evidence type="ECO:0000256" key="2">
    <source>
        <dbReference type="ARBA" id="ARBA00004922"/>
    </source>
</evidence>
<keyword evidence="6" id="KW-0808">Transferase</keyword>
<dbReference type="AlphaFoldDB" id="A0A1J1IQP6"/>
<keyword evidence="15" id="KW-1185">Reference proteome</keyword>